<reference evidence="3" key="2">
    <citation type="journal article" date="2016" name="Sci. Rep.">
        <title>Dictyocaulus viviparus genome, variome and transcriptome elucidate lungworm biology and support future intervention.</title>
        <authorList>
            <person name="McNulty S.N."/>
            <person name="Strube C."/>
            <person name="Rosa B.A."/>
            <person name="Martin J.C."/>
            <person name="Tyagi R."/>
            <person name="Choi Y.J."/>
            <person name="Wang Q."/>
            <person name="Hallsworth Pepin K."/>
            <person name="Zhang X."/>
            <person name="Ozersky P."/>
            <person name="Wilson R.K."/>
            <person name="Sternberg P.W."/>
            <person name="Gasser R.B."/>
            <person name="Mitreva M."/>
        </authorList>
    </citation>
    <scope>NUCLEOTIDE SEQUENCE [LARGE SCALE GENOMIC DNA]</scope>
    <source>
        <strain evidence="3">HannoverDv2000</strain>
    </source>
</reference>
<accession>A0A0D8Y423</accession>
<evidence type="ECO:0000259" key="1">
    <source>
        <dbReference type="Pfam" id="PF01852"/>
    </source>
</evidence>
<feature type="domain" description="START" evidence="1">
    <location>
        <begin position="43"/>
        <end position="125"/>
    </location>
</feature>
<dbReference type="InterPro" id="IPR023393">
    <property type="entry name" value="START-like_dom_sf"/>
</dbReference>
<dbReference type="GO" id="GO:0140284">
    <property type="term" value="C:endoplasmic reticulum-endosome membrane contact site"/>
    <property type="evidence" value="ECO:0007669"/>
    <property type="project" value="TreeGrafter"/>
</dbReference>
<dbReference type="InterPro" id="IPR002913">
    <property type="entry name" value="START_lipid-bd_dom"/>
</dbReference>
<dbReference type="InterPro" id="IPR051869">
    <property type="entry name" value="STARD3"/>
</dbReference>
<dbReference type="EMBL" id="KN716179">
    <property type="protein sequence ID" value="KJH51633.1"/>
    <property type="molecule type" value="Genomic_DNA"/>
</dbReference>
<dbReference type="GO" id="GO:0031902">
    <property type="term" value="C:late endosome membrane"/>
    <property type="evidence" value="ECO:0007669"/>
    <property type="project" value="TreeGrafter"/>
</dbReference>
<gene>
    <name evidence="2" type="ORF">DICVIV_02169</name>
</gene>
<dbReference type="SUPFAM" id="SSF55961">
    <property type="entry name" value="Bet v1-like"/>
    <property type="match status" value="1"/>
</dbReference>
<dbReference type="GO" id="GO:0008289">
    <property type="term" value="F:lipid binding"/>
    <property type="evidence" value="ECO:0007669"/>
    <property type="project" value="InterPro"/>
</dbReference>
<dbReference type="Proteomes" id="UP000053766">
    <property type="component" value="Unassembled WGS sequence"/>
</dbReference>
<organism evidence="2 3">
    <name type="scientific">Dictyocaulus viviparus</name>
    <name type="common">Bovine lungworm</name>
    <dbReference type="NCBI Taxonomy" id="29172"/>
    <lineage>
        <taxon>Eukaryota</taxon>
        <taxon>Metazoa</taxon>
        <taxon>Ecdysozoa</taxon>
        <taxon>Nematoda</taxon>
        <taxon>Chromadorea</taxon>
        <taxon>Rhabditida</taxon>
        <taxon>Rhabditina</taxon>
        <taxon>Rhabditomorpha</taxon>
        <taxon>Strongyloidea</taxon>
        <taxon>Metastrongylidae</taxon>
        <taxon>Dictyocaulus</taxon>
    </lineage>
</organism>
<dbReference type="AlphaFoldDB" id="A0A0D8Y423"/>
<evidence type="ECO:0000313" key="2">
    <source>
        <dbReference type="EMBL" id="KJH51633.1"/>
    </source>
</evidence>
<sequence>MSTVVKLLDIEDSTSNAQYGAGLRSTANAFVEALKMFDDVKHADRKEWKLKTEHKGDKCFNKVFPIGKVYYLKKIYNMDMEALFQHHWDEIEKTPEWNSNVHSVERLETISKYADILHYTTSEVIAVKDVILLSAACGERFFFFLIKTFQSFPINNDCFNLR</sequence>
<dbReference type="Gene3D" id="3.30.530.20">
    <property type="match status" value="1"/>
</dbReference>
<protein>
    <recommendedName>
        <fullName evidence="1">START domain-containing protein</fullName>
    </recommendedName>
</protein>
<dbReference type="PANTHER" id="PTHR46121:SF3">
    <property type="entry name" value="STEROIDOGENIC ACUTE REGULATORY-LIKE PROTEIN 1"/>
    <property type="match status" value="1"/>
</dbReference>
<dbReference type="Pfam" id="PF01852">
    <property type="entry name" value="START"/>
    <property type="match status" value="1"/>
</dbReference>
<reference evidence="2 3" key="1">
    <citation type="submission" date="2013-11" db="EMBL/GenBank/DDBJ databases">
        <title>Draft genome of the bovine lungworm Dictyocaulus viviparus.</title>
        <authorList>
            <person name="Mitreva M."/>
        </authorList>
    </citation>
    <scope>NUCLEOTIDE SEQUENCE [LARGE SCALE GENOMIC DNA]</scope>
    <source>
        <strain evidence="2 3">HannoverDv2000</strain>
    </source>
</reference>
<dbReference type="PANTHER" id="PTHR46121">
    <property type="entry name" value="STEROIDOGENIC ACUTE REGULATORY PROTEIN-LIKE"/>
    <property type="match status" value="1"/>
</dbReference>
<dbReference type="OrthoDB" id="74575at2759"/>
<dbReference type="GO" id="GO:0005765">
    <property type="term" value="C:lysosomal membrane"/>
    <property type="evidence" value="ECO:0007669"/>
    <property type="project" value="TreeGrafter"/>
</dbReference>
<dbReference type="STRING" id="29172.A0A0D8Y423"/>
<evidence type="ECO:0000313" key="3">
    <source>
        <dbReference type="Proteomes" id="UP000053766"/>
    </source>
</evidence>
<dbReference type="GO" id="GO:0099044">
    <property type="term" value="P:vesicle tethering to endoplasmic reticulum"/>
    <property type="evidence" value="ECO:0007669"/>
    <property type="project" value="TreeGrafter"/>
</dbReference>
<keyword evidence="3" id="KW-1185">Reference proteome</keyword>
<name>A0A0D8Y423_DICVI</name>
<dbReference type="GO" id="GO:0005789">
    <property type="term" value="C:endoplasmic reticulum membrane"/>
    <property type="evidence" value="ECO:0007669"/>
    <property type="project" value="TreeGrafter"/>
</dbReference>
<proteinExistence type="predicted"/>